<dbReference type="EMBL" id="JABXBU010002228">
    <property type="protein sequence ID" value="KAF8771896.1"/>
    <property type="molecule type" value="Genomic_DNA"/>
</dbReference>
<feature type="region of interest" description="Disordered" evidence="1">
    <location>
        <begin position="91"/>
        <end position="115"/>
    </location>
</feature>
<proteinExistence type="predicted"/>
<sequence length="115" mass="12756">MLFTYGLDSIPKTKLGLRAQGTRHSDEDRSLFSCRKYSSVFFLAADPTTVAGGRFLEGVIGWRPGAWAGGDPTLLPPRACGREFLDPTPGLFPSRRHGNRGRRFLTVSRERESSL</sequence>
<gene>
    <name evidence="2" type="ORF">HNY73_019262</name>
</gene>
<reference evidence="2" key="1">
    <citation type="journal article" date="2020" name="bioRxiv">
        <title>Chromosome-level reference genome of the European wasp spider Argiope bruennichi: a resource for studies on range expansion and evolutionary adaptation.</title>
        <authorList>
            <person name="Sheffer M.M."/>
            <person name="Hoppe A."/>
            <person name="Krehenwinkel H."/>
            <person name="Uhl G."/>
            <person name="Kuss A.W."/>
            <person name="Jensen L."/>
            <person name="Jensen C."/>
            <person name="Gillespie R.G."/>
            <person name="Hoff K.J."/>
            <person name="Prost S."/>
        </authorList>
    </citation>
    <scope>NUCLEOTIDE SEQUENCE</scope>
</reference>
<keyword evidence="3" id="KW-1185">Reference proteome</keyword>
<evidence type="ECO:0000256" key="1">
    <source>
        <dbReference type="SAM" id="MobiDB-lite"/>
    </source>
</evidence>
<comment type="caution">
    <text evidence="2">The sequence shown here is derived from an EMBL/GenBank/DDBJ whole genome shotgun (WGS) entry which is preliminary data.</text>
</comment>
<evidence type="ECO:0000313" key="2">
    <source>
        <dbReference type="EMBL" id="KAF8771896.1"/>
    </source>
</evidence>
<accession>A0A8T0EFV3</accession>
<organism evidence="2 3">
    <name type="scientific">Argiope bruennichi</name>
    <name type="common">Wasp spider</name>
    <name type="synonym">Aranea bruennichi</name>
    <dbReference type="NCBI Taxonomy" id="94029"/>
    <lineage>
        <taxon>Eukaryota</taxon>
        <taxon>Metazoa</taxon>
        <taxon>Ecdysozoa</taxon>
        <taxon>Arthropoda</taxon>
        <taxon>Chelicerata</taxon>
        <taxon>Arachnida</taxon>
        <taxon>Araneae</taxon>
        <taxon>Araneomorphae</taxon>
        <taxon>Entelegynae</taxon>
        <taxon>Araneoidea</taxon>
        <taxon>Araneidae</taxon>
        <taxon>Argiope</taxon>
    </lineage>
</organism>
<feature type="compositionally biased region" description="Basic residues" evidence="1">
    <location>
        <begin position="94"/>
        <end position="103"/>
    </location>
</feature>
<protein>
    <submittedName>
        <fullName evidence="2">Uncharacterized protein</fullName>
    </submittedName>
</protein>
<evidence type="ECO:0000313" key="3">
    <source>
        <dbReference type="Proteomes" id="UP000807504"/>
    </source>
</evidence>
<reference evidence="2" key="2">
    <citation type="submission" date="2020-06" db="EMBL/GenBank/DDBJ databases">
        <authorList>
            <person name="Sheffer M."/>
        </authorList>
    </citation>
    <scope>NUCLEOTIDE SEQUENCE</scope>
</reference>
<dbReference type="Proteomes" id="UP000807504">
    <property type="component" value="Unassembled WGS sequence"/>
</dbReference>
<name>A0A8T0EFV3_ARGBR</name>
<dbReference type="AlphaFoldDB" id="A0A8T0EFV3"/>